<dbReference type="WBParaSite" id="Gr19_v10_g8659.t3">
    <property type="protein sequence ID" value="Gr19_v10_g8659.t3"/>
    <property type="gene ID" value="Gr19_v10_g8659"/>
</dbReference>
<reference evidence="2" key="1">
    <citation type="submission" date="2022-11" db="UniProtKB">
        <authorList>
            <consortium name="WormBaseParasite"/>
        </authorList>
    </citation>
    <scope>IDENTIFICATION</scope>
</reference>
<protein>
    <submittedName>
        <fullName evidence="2">EF-hand domain-containing protein</fullName>
    </submittedName>
</protein>
<proteinExistence type="predicted"/>
<keyword evidence="1" id="KW-1185">Reference proteome</keyword>
<organism evidence="1 2">
    <name type="scientific">Globodera rostochiensis</name>
    <name type="common">Golden nematode worm</name>
    <name type="synonym">Heterodera rostochiensis</name>
    <dbReference type="NCBI Taxonomy" id="31243"/>
    <lineage>
        <taxon>Eukaryota</taxon>
        <taxon>Metazoa</taxon>
        <taxon>Ecdysozoa</taxon>
        <taxon>Nematoda</taxon>
        <taxon>Chromadorea</taxon>
        <taxon>Rhabditida</taxon>
        <taxon>Tylenchina</taxon>
        <taxon>Tylenchomorpha</taxon>
        <taxon>Tylenchoidea</taxon>
        <taxon>Heteroderidae</taxon>
        <taxon>Heteroderinae</taxon>
        <taxon>Globodera</taxon>
    </lineage>
</organism>
<dbReference type="Proteomes" id="UP000887572">
    <property type="component" value="Unplaced"/>
</dbReference>
<sequence>MDVPSGAALFKPTESAVPRNIGQESLNFHHPKFWLKSPPPRRHILPSSSFLLLRRPLSEFSHRRFKELFLAVDDEVIAAGHNRGNSV</sequence>
<dbReference type="AlphaFoldDB" id="A0A914ICH7"/>
<evidence type="ECO:0000313" key="2">
    <source>
        <dbReference type="WBParaSite" id="Gr19_v10_g8659.t3"/>
    </source>
</evidence>
<accession>A0A914ICH7</accession>
<name>A0A914ICH7_GLORO</name>
<evidence type="ECO:0000313" key="1">
    <source>
        <dbReference type="Proteomes" id="UP000887572"/>
    </source>
</evidence>